<keyword evidence="3" id="KW-1185">Reference proteome</keyword>
<organism evidence="2 3">
    <name type="scientific">Flavobacterium cheniae</name>
    <dbReference type="NCBI Taxonomy" id="295428"/>
    <lineage>
        <taxon>Bacteria</taxon>
        <taxon>Pseudomonadati</taxon>
        <taxon>Bacteroidota</taxon>
        <taxon>Flavobacteriia</taxon>
        <taxon>Flavobacteriales</taxon>
        <taxon>Flavobacteriaceae</taxon>
        <taxon>Flavobacterium</taxon>
    </lineage>
</organism>
<keyword evidence="1" id="KW-0812">Transmembrane</keyword>
<dbReference type="Pfam" id="PF20181">
    <property type="entry name" value="DUF6544"/>
    <property type="match status" value="1"/>
</dbReference>
<feature type="transmembrane region" description="Helical" evidence="1">
    <location>
        <begin position="39"/>
        <end position="57"/>
    </location>
</feature>
<protein>
    <submittedName>
        <fullName evidence="2">Uncharacterized protein</fullName>
    </submittedName>
</protein>
<feature type="transmembrane region" description="Helical" evidence="1">
    <location>
        <begin position="90"/>
        <end position="110"/>
    </location>
</feature>
<keyword evidence="1" id="KW-0472">Membrane</keyword>
<proteinExistence type="predicted"/>
<comment type="caution">
    <text evidence="2">The sequence shown here is derived from an EMBL/GenBank/DDBJ whole genome shotgun (WGS) entry which is preliminary data.</text>
</comment>
<evidence type="ECO:0000313" key="3">
    <source>
        <dbReference type="Proteomes" id="UP000315312"/>
    </source>
</evidence>
<evidence type="ECO:0000256" key="1">
    <source>
        <dbReference type="SAM" id="Phobius"/>
    </source>
</evidence>
<dbReference type="RefSeq" id="WP_133606410.1">
    <property type="nucleotide sequence ID" value="NZ_SNZC01000001.1"/>
</dbReference>
<dbReference type="AlphaFoldDB" id="A0A562KT78"/>
<sequence length="367" mass="42054">MRIVFLIIVLLHGLIHLLGFIKGFGFKEIKELTLPISKPMGLFWLTATALFVIYGILHFTNTKYAWLVGLTAMVISQILVVMFWKDAKFGTIPNLIILVVSLVSLGSYLLKSEFANQVKNDFSVNNTLSSEILTENDIAHLPVIVQKYLHYTKSLGQPKIKNFRAEFVGGMRGKTEDAYMKFQSVQYNFYPKPSRYFFMEASKMGLPATGLHLYQNETATFEVKMLNWLKVVDAKGDKMNQAETVTLFNDMCFIAPATLIDRRITWEIINDTSVKGIFKNGNISISAVLYFNKKGELVNFISNDRYDTDGKQYKSYPWATPVEDYRMINGYYLPSKAKLIYQKPEGDFTYGEMVYKSVKYNLTNIED</sequence>
<dbReference type="InterPro" id="IPR046674">
    <property type="entry name" value="DUF6544"/>
</dbReference>
<accession>A0A562KT78</accession>
<name>A0A562KT78_9FLAO</name>
<dbReference type="OrthoDB" id="9786534at2"/>
<gene>
    <name evidence="2" type="ORF">IP97_00354</name>
</gene>
<dbReference type="EMBL" id="VLKM01000001">
    <property type="protein sequence ID" value="TWH98403.1"/>
    <property type="molecule type" value="Genomic_DNA"/>
</dbReference>
<keyword evidence="1" id="KW-1133">Transmembrane helix</keyword>
<reference evidence="2 3" key="1">
    <citation type="journal article" date="2015" name="Stand. Genomic Sci.">
        <title>Genomic Encyclopedia of Bacterial and Archaeal Type Strains, Phase III: the genomes of soil and plant-associated and newly described type strains.</title>
        <authorList>
            <person name="Whitman W.B."/>
            <person name="Woyke T."/>
            <person name="Klenk H.P."/>
            <person name="Zhou Y."/>
            <person name="Lilburn T.G."/>
            <person name="Beck B.J."/>
            <person name="De Vos P."/>
            <person name="Vandamme P."/>
            <person name="Eisen J.A."/>
            <person name="Garrity G."/>
            <person name="Hugenholtz P."/>
            <person name="Kyrpides N.C."/>
        </authorList>
    </citation>
    <scope>NUCLEOTIDE SEQUENCE [LARGE SCALE GENOMIC DNA]</scope>
    <source>
        <strain evidence="2 3">CGMCC 1.6844</strain>
    </source>
</reference>
<evidence type="ECO:0000313" key="2">
    <source>
        <dbReference type="EMBL" id="TWH98403.1"/>
    </source>
</evidence>
<dbReference type="Proteomes" id="UP000315312">
    <property type="component" value="Unassembled WGS sequence"/>
</dbReference>
<feature type="transmembrane region" description="Helical" evidence="1">
    <location>
        <begin position="64"/>
        <end position="84"/>
    </location>
</feature>